<dbReference type="EMBL" id="VKDB01000017">
    <property type="protein sequence ID" value="TSA82419.1"/>
    <property type="molecule type" value="Genomic_DNA"/>
</dbReference>
<comment type="subcellular location">
    <subcellularLocation>
        <location evidence="1 7">Cell membrane</location>
        <topology evidence="1 7">Multi-pass membrane protein</topology>
    </subcellularLocation>
</comment>
<evidence type="ECO:0000256" key="2">
    <source>
        <dbReference type="ARBA" id="ARBA00022448"/>
    </source>
</evidence>
<evidence type="ECO:0000313" key="9">
    <source>
        <dbReference type="EMBL" id="TSA82419.1"/>
    </source>
</evidence>
<dbReference type="GO" id="GO:0005886">
    <property type="term" value="C:plasma membrane"/>
    <property type="evidence" value="ECO:0007669"/>
    <property type="project" value="UniProtKB-SubCell"/>
</dbReference>
<dbReference type="Pfam" id="PF00528">
    <property type="entry name" value="BPD_transp_1"/>
    <property type="match status" value="1"/>
</dbReference>
<dbReference type="InterPro" id="IPR035906">
    <property type="entry name" value="MetI-like_sf"/>
</dbReference>
<gene>
    <name evidence="9" type="ORF">FNU79_13670</name>
</gene>
<evidence type="ECO:0000256" key="7">
    <source>
        <dbReference type="RuleBase" id="RU363032"/>
    </source>
</evidence>
<dbReference type="Proteomes" id="UP000316092">
    <property type="component" value="Unassembled WGS sequence"/>
</dbReference>
<keyword evidence="2 7" id="KW-0813">Transport</keyword>
<evidence type="ECO:0000256" key="4">
    <source>
        <dbReference type="ARBA" id="ARBA00022692"/>
    </source>
</evidence>
<keyword evidence="3" id="KW-1003">Cell membrane</keyword>
<reference evidence="9 10" key="1">
    <citation type="submission" date="2019-07" db="EMBL/GenBank/DDBJ databases">
        <title>Deinococcus detaillus sp. nov., isolated from humus soil in Antarctica.</title>
        <authorList>
            <person name="Zhang K."/>
        </authorList>
    </citation>
    <scope>NUCLEOTIDE SEQUENCE [LARGE SCALE GENOMIC DNA]</scope>
    <source>
        <strain evidence="9 10">H1</strain>
    </source>
</reference>
<organism evidence="9 10">
    <name type="scientific">Deinococcus detaillensis</name>
    <dbReference type="NCBI Taxonomy" id="2592048"/>
    <lineage>
        <taxon>Bacteria</taxon>
        <taxon>Thermotogati</taxon>
        <taxon>Deinococcota</taxon>
        <taxon>Deinococci</taxon>
        <taxon>Deinococcales</taxon>
        <taxon>Deinococcaceae</taxon>
        <taxon>Deinococcus</taxon>
    </lineage>
</organism>
<evidence type="ECO:0000313" key="10">
    <source>
        <dbReference type="Proteomes" id="UP000316092"/>
    </source>
</evidence>
<feature type="domain" description="ABC transmembrane type-1" evidence="8">
    <location>
        <begin position="55"/>
        <end position="239"/>
    </location>
</feature>
<dbReference type="PROSITE" id="PS50928">
    <property type="entry name" value="ABC_TM1"/>
    <property type="match status" value="1"/>
</dbReference>
<dbReference type="GO" id="GO:0055085">
    <property type="term" value="P:transmembrane transport"/>
    <property type="evidence" value="ECO:0007669"/>
    <property type="project" value="InterPro"/>
</dbReference>
<keyword evidence="5 7" id="KW-1133">Transmembrane helix</keyword>
<dbReference type="RefSeq" id="WP_143721371.1">
    <property type="nucleotide sequence ID" value="NZ_VKDB01000017.1"/>
</dbReference>
<protein>
    <submittedName>
        <fullName evidence="9">ABC transporter permease subunit</fullName>
    </submittedName>
</protein>
<evidence type="ECO:0000256" key="5">
    <source>
        <dbReference type="ARBA" id="ARBA00022989"/>
    </source>
</evidence>
<comment type="caution">
    <text evidence="9">The sequence shown here is derived from an EMBL/GenBank/DDBJ whole genome shotgun (WGS) entry which is preliminary data.</text>
</comment>
<keyword evidence="6 7" id="KW-0472">Membrane</keyword>
<evidence type="ECO:0000259" key="8">
    <source>
        <dbReference type="PROSITE" id="PS50928"/>
    </source>
</evidence>
<dbReference type="Gene3D" id="1.10.3720.10">
    <property type="entry name" value="MetI-like"/>
    <property type="match status" value="1"/>
</dbReference>
<feature type="transmembrane region" description="Helical" evidence="7">
    <location>
        <begin position="217"/>
        <end position="238"/>
    </location>
</feature>
<name>A0A553UQC5_9DEIO</name>
<sequence>MKWTGLLPAVGLGLAAAALIEAASRLGWVAPNLLPAPSQVWAALRLNADILAMHTLQTLAETLLGLLLALILGLGCALTLRRSAGLRRTLLPWLVVSQTIPLIALAPLLLVWMGFGLLPKLVMVTLFCFFPITVSTLGGLMQPNPQLEDLFRSYGASASQRDALLRFPAALPAFFAGLRLSASYAVTAAIVGEYVGGYAGLGILIQTSANARATALVFAAIALTALFSVLLVGLVSLLERAALRGRPPLSDQS</sequence>
<evidence type="ECO:0000256" key="3">
    <source>
        <dbReference type="ARBA" id="ARBA00022475"/>
    </source>
</evidence>
<proteinExistence type="inferred from homology"/>
<dbReference type="InterPro" id="IPR000515">
    <property type="entry name" value="MetI-like"/>
</dbReference>
<dbReference type="SUPFAM" id="SSF161098">
    <property type="entry name" value="MetI-like"/>
    <property type="match status" value="1"/>
</dbReference>
<evidence type="ECO:0000256" key="1">
    <source>
        <dbReference type="ARBA" id="ARBA00004651"/>
    </source>
</evidence>
<feature type="transmembrane region" description="Helical" evidence="7">
    <location>
        <begin position="63"/>
        <end position="80"/>
    </location>
</feature>
<evidence type="ECO:0000256" key="6">
    <source>
        <dbReference type="ARBA" id="ARBA00023136"/>
    </source>
</evidence>
<dbReference type="PANTHER" id="PTHR30151:SF20">
    <property type="entry name" value="ABC TRANSPORTER PERMEASE PROTEIN HI_0355-RELATED"/>
    <property type="match status" value="1"/>
</dbReference>
<dbReference type="OrthoDB" id="9804353at2"/>
<feature type="transmembrane region" description="Helical" evidence="7">
    <location>
        <begin position="121"/>
        <end position="142"/>
    </location>
</feature>
<accession>A0A553UQC5</accession>
<feature type="transmembrane region" description="Helical" evidence="7">
    <location>
        <begin position="92"/>
        <end position="115"/>
    </location>
</feature>
<dbReference type="PANTHER" id="PTHR30151">
    <property type="entry name" value="ALKANE SULFONATE ABC TRANSPORTER-RELATED, MEMBRANE SUBUNIT"/>
    <property type="match status" value="1"/>
</dbReference>
<keyword evidence="4 7" id="KW-0812">Transmembrane</keyword>
<dbReference type="AlphaFoldDB" id="A0A553UQC5"/>
<feature type="transmembrane region" description="Helical" evidence="7">
    <location>
        <begin position="186"/>
        <end position="205"/>
    </location>
</feature>
<keyword evidence="10" id="KW-1185">Reference proteome</keyword>
<comment type="similarity">
    <text evidence="7">Belongs to the binding-protein-dependent transport system permease family.</text>
</comment>